<proteinExistence type="predicted"/>
<keyword evidence="1" id="KW-0479">Metal-binding</keyword>
<feature type="domain" description="CCHC-type" evidence="2">
    <location>
        <begin position="146"/>
        <end position="160"/>
    </location>
</feature>
<evidence type="ECO:0000259" key="2">
    <source>
        <dbReference type="PROSITE" id="PS50158"/>
    </source>
</evidence>
<dbReference type="InterPro" id="IPR036875">
    <property type="entry name" value="Znf_CCHC_sf"/>
</dbReference>
<reference evidence="3" key="1">
    <citation type="submission" date="2022-12" db="EMBL/GenBank/DDBJ databases">
        <title>Draft genome assemblies for two species of Escallonia (Escalloniales).</title>
        <authorList>
            <person name="Chanderbali A."/>
            <person name="Dervinis C."/>
            <person name="Anghel I."/>
            <person name="Soltis D."/>
            <person name="Soltis P."/>
            <person name="Zapata F."/>
        </authorList>
    </citation>
    <scope>NUCLEOTIDE SEQUENCE</scope>
    <source>
        <strain evidence="3">UCBG64.0493</strain>
        <tissue evidence="3">Leaf</tissue>
    </source>
</reference>
<comment type="caution">
    <text evidence="3">The sequence shown here is derived from an EMBL/GenBank/DDBJ whole genome shotgun (WGS) entry which is preliminary data.</text>
</comment>
<dbReference type="GO" id="GO:0008270">
    <property type="term" value="F:zinc ion binding"/>
    <property type="evidence" value="ECO:0007669"/>
    <property type="project" value="UniProtKB-KW"/>
</dbReference>
<dbReference type="Proteomes" id="UP001188597">
    <property type="component" value="Unassembled WGS sequence"/>
</dbReference>
<organism evidence="3 4">
    <name type="scientific">Escallonia herrerae</name>
    <dbReference type="NCBI Taxonomy" id="1293975"/>
    <lineage>
        <taxon>Eukaryota</taxon>
        <taxon>Viridiplantae</taxon>
        <taxon>Streptophyta</taxon>
        <taxon>Embryophyta</taxon>
        <taxon>Tracheophyta</taxon>
        <taxon>Spermatophyta</taxon>
        <taxon>Magnoliopsida</taxon>
        <taxon>eudicotyledons</taxon>
        <taxon>Gunneridae</taxon>
        <taxon>Pentapetalae</taxon>
        <taxon>asterids</taxon>
        <taxon>campanulids</taxon>
        <taxon>Escalloniales</taxon>
        <taxon>Escalloniaceae</taxon>
        <taxon>Escallonia</taxon>
    </lineage>
</organism>
<name>A0AA88X3L6_9ASTE</name>
<evidence type="ECO:0000256" key="1">
    <source>
        <dbReference type="PROSITE-ProRule" id="PRU00047"/>
    </source>
</evidence>
<dbReference type="PROSITE" id="PS50158">
    <property type="entry name" value="ZF_CCHC"/>
    <property type="match status" value="1"/>
</dbReference>
<gene>
    <name evidence="3" type="ORF">RJ639_026675</name>
</gene>
<evidence type="ECO:0000313" key="3">
    <source>
        <dbReference type="EMBL" id="KAK3039291.1"/>
    </source>
</evidence>
<accession>A0AA88X3L6</accession>
<dbReference type="GO" id="GO:0003676">
    <property type="term" value="F:nucleic acid binding"/>
    <property type="evidence" value="ECO:0007669"/>
    <property type="project" value="InterPro"/>
</dbReference>
<evidence type="ECO:0000313" key="4">
    <source>
        <dbReference type="Proteomes" id="UP001188597"/>
    </source>
</evidence>
<sequence>MVQDIGDERVLMAIGGDGGYDGCVLERCGHVVEVNYDQLRSHCARWSNKLVSRFVKYRVFSWDFVQSIVDSYWHLHGAIGVLVVGMCFAFHFEDVRDLECLLEAGPCNIQVTVFIDDPLVAGAYLNTMENSCNWIWASYEKVFRVCYNCGVIGHVNIECPFSLHQAQQQKFFQPFTPVLSIQLLKVWTPRPAAHELRICLSGPFFENTTPLNKSKGFMMDFPSPSPPLLNLLFEPIPKQIVG</sequence>
<keyword evidence="1" id="KW-0863">Zinc-finger</keyword>
<dbReference type="SUPFAM" id="SSF57756">
    <property type="entry name" value="Retrovirus zinc finger-like domains"/>
    <property type="match status" value="1"/>
</dbReference>
<keyword evidence="1" id="KW-0862">Zinc</keyword>
<dbReference type="AlphaFoldDB" id="A0AA88X3L6"/>
<dbReference type="InterPro" id="IPR001878">
    <property type="entry name" value="Znf_CCHC"/>
</dbReference>
<protein>
    <recommendedName>
        <fullName evidence="2">CCHC-type domain-containing protein</fullName>
    </recommendedName>
</protein>
<dbReference type="InterPro" id="IPR025836">
    <property type="entry name" value="Zn_knuckle_CX2CX4HX4C"/>
</dbReference>
<keyword evidence="4" id="KW-1185">Reference proteome</keyword>
<dbReference type="Pfam" id="PF14392">
    <property type="entry name" value="zf-CCHC_4"/>
    <property type="match status" value="1"/>
</dbReference>
<dbReference type="EMBL" id="JAVXUP010000079">
    <property type="protein sequence ID" value="KAK3039291.1"/>
    <property type="molecule type" value="Genomic_DNA"/>
</dbReference>